<feature type="transmembrane region" description="Helical" evidence="7">
    <location>
        <begin position="60"/>
        <end position="86"/>
    </location>
</feature>
<evidence type="ECO:0000259" key="8">
    <source>
        <dbReference type="Pfam" id="PF13962"/>
    </source>
</evidence>
<dbReference type="GO" id="GO:0005886">
    <property type="term" value="C:plasma membrane"/>
    <property type="evidence" value="ECO:0007669"/>
    <property type="project" value="TreeGrafter"/>
</dbReference>
<keyword evidence="10" id="KW-1185">Reference proteome</keyword>
<keyword evidence="2 7" id="KW-0812">Transmembrane</keyword>
<evidence type="ECO:0000313" key="10">
    <source>
        <dbReference type="Proteomes" id="UP000823749"/>
    </source>
</evidence>
<comment type="subcellular location">
    <subcellularLocation>
        <location evidence="1">Membrane</location>
        <topology evidence="1">Multi-pass membrane protein</topology>
    </subcellularLocation>
</comment>
<evidence type="ECO:0000256" key="5">
    <source>
        <dbReference type="ARBA" id="ARBA00023043"/>
    </source>
</evidence>
<feature type="transmembrane region" description="Helical" evidence="7">
    <location>
        <begin position="140"/>
        <end position="158"/>
    </location>
</feature>
<evidence type="ECO:0000256" key="6">
    <source>
        <dbReference type="ARBA" id="ARBA00023136"/>
    </source>
</evidence>
<feature type="transmembrane region" description="Helical" evidence="7">
    <location>
        <begin position="98"/>
        <end position="120"/>
    </location>
</feature>
<dbReference type="Proteomes" id="UP000823749">
    <property type="component" value="Chromosome 1"/>
</dbReference>
<reference evidence="9" key="1">
    <citation type="submission" date="2020-08" db="EMBL/GenBank/DDBJ databases">
        <title>Plant Genome Project.</title>
        <authorList>
            <person name="Zhang R.-G."/>
        </authorList>
    </citation>
    <scope>NUCLEOTIDE SEQUENCE</scope>
    <source>
        <strain evidence="9">WSP0</strain>
        <tissue evidence="9">Leaf</tissue>
    </source>
</reference>
<feature type="domain" description="PGG" evidence="8">
    <location>
        <begin position="8"/>
        <end position="117"/>
    </location>
</feature>
<dbReference type="PANTHER" id="PTHR24186:SF37">
    <property type="entry name" value="PGG DOMAIN-CONTAINING PROTEIN"/>
    <property type="match status" value="1"/>
</dbReference>
<dbReference type="EMBL" id="JACTNZ010000001">
    <property type="protein sequence ID" value="KAG5564184.1"/>
    <property type="molecule type" value="Genomic_DNA"/>
</dbReference>
<keyword evidence="5" id="KW-0040">ANK repeat</keyword>
<evidence type="ECO:0000256" key="1">
    <source>
        <dbReference type="ARBA" id="ARBA00004141"/>
    </source>
</evidence>
<dbReference type="AlphaFoldDB" id="A0AAV6LHH5"/>
<accession>A0AAV6LHH5</accession>
<sequence>MDRLEPSWQSKRRNTFMIVSSLIATMAYQVGVNLPGGVWLDDAAAHKVGKAILAYNYPDLYPIFMCLNTAGFLLSLTTILLLIIALPDREWRLRWAQAFISWCTILTTAFSYTFSVIAISPAGEKYIYDRDASKAIKLTAMVWAVVISLIFVCHLYRLTIGILKEQQRCLMKCRDKLFKVVNGSPTSLPNSVSGNVPNI</sequence>
<organism evidence="9 10">
    <name type="scientific">Rhododendron griersonianum</name>
    <dbReference type="NCBI Taxonomy" id="479676"/>
    <lineage>
        <taxon>Eukaryota</taxon>
        <taxon>Viridiplantae</taxon>
        <taxon>Streptophyta</taxon>
        <taxon>Embryophyta</taxon>
        <taxon>Tracheophyta</taxon>
        <taxon>Spermatophyta</taxon>
        <taxon>Magnoliopsida</taxon>
        <taxon>eudicotyledons</taxon>
        <taxon>Gunneridae</taxon>
        <taxon>Pentapetalae</taxon>
        <taxon>asterids</taxon>
        <taxon>Ericales</taxon>
        <taxon>Ericaceae</taxon>
        <taxon>Ericoideae</taxon>
        <taxon>Rhodoreae</taxon>
        <taxon>Rhododendron</taxon>
    </lineage>
</organism>
<evidence type="ECO:0000313" key="9">
    <source>
        <dbReference type="EMBL" id="KAG5564184.1"/>
    </source>
</evidence>
<evidence type="ECO:0000256" key="7">
    <source>
        <dbReference type="SAM" id="Phobius"/>
    </source>
</evidence>
<evidence type="ECO:0000256" key="2">
    <source>
        <dbReference type="ARBA" id="ARBA00022692"/>
    </source>
</evidence>
<keyword evidence="3" id="KW-0677">Repeat</keyword>
<protein>
    <recommendedName>
        <fullName evidence="8">PGG domain-containing protein</fullName>
    </recommendedName>
</protein>
<dbReference type="InterPro" id="IPR026961">
    <property type="entry name" value="PGG_dom"/>
</dbReference>
<evidence type="ECO:0000256" key="4">
    <source>
        <dbReference type="ARBA" id="ARBA00022989"/>
    </source>
</evidence>
<dbReference type="Pfam" id="PF13962">
    <property type="entry name" value="PGG"/>
    <property type="match status" value="1"/>
</dbReference>
<feature type="transmembrane region" description="Helical" evidence="7">
    <location>
        <begin position="16"/>
        <end position="40"/>
    </location>
</feature>
<comment type="caution">
    <text evidence="9">The sequence shown here is derived from an EMBL/GenBank/DDBJ whole genome shotgun (WGS) entry which is preliminary data.</text>
</comment>
<dbReference type="PANTHER" id="PTHR24186">
    <property type="entry name" value="PROTEIN PHOSPHATASE 1 REGULATORY SUBUNIT"/>
    <property type="match status" value="1"/>
</dbReference>
<keyword evidence="6 7" id="KW-0472">Membrane</keyword>
<gene>
    <name evidence="9" type="ORF">RHGRI_000394</name>
</gene>
<proteinExistence type="predicted"/>
<keyword evidence="4 7" id="KW-1133">Transmembrane helix</keyword>
<name>A0AAV6LHH5_9ERIC</name>
<evidence type="ECO:0000256" key="3">
    <source>
        <dbReference type="ARBA" id="ARBA00022737"/>
    </source>
</evidence>